<accession>A0A5M3MEC7</accession>
<feature type="transmembrane region" description="Helical" evidence="2">
    <location>
        <begin position="95"/>
        <end position="114"/>
    </location>
</feature>
<evidence type="ECO:0000256" key="2">
    <source>
        <dbReference type="SAM" id="Phobius"/>
    </source>
</evidence>
<feature type="compositionally biased region" description="Acidic residues" evidence="1">
    <location>
        <begin position="1"/>
        <end position="13"/>
    </location>
</feature>
<comment type="caution">
    <text evidence="3">The sequence shown here is derived from an EMBL/GenBank/DDBJ whole genome shotgun (WGS) entry which is preliminary data.</text>
</comment>
<proteinExistence type="predicted"/>
<dbReference type="EMBL" id="JH711583">
    <property type="protein sequence ID" value="EIW77578.1"/>
    <property type="molecule type" value="Genomic_DNA"/>
</dbReference>
<dbReference type="Proteomes" id="UP000053558">
    <property type="component" value="Unassembled WGS sequence"/>
</dbReference>
<feature type="transmembrane region" description="Helical" evidence="2">
    <location>
        <begin position="126"/>
        <end position="143"/>
    </location>
</feature>
<dbReference type="KEGG" id="cput:CONPUDRAFT_156787"/>
<protein>
    <submittedName>
        <fullName evidence="3">Uncharacterized protein</fullName>
    </submittedName>
</protein>
<evidence type="ECO:0000313" key="4">
    <source>
        <dbReference type="Proteomes" id="UP000053558"/>
    </source>
</evidence>
<organism evidence="3 4">
    <name type="scientific">Coniophora puteana (strain RWD-64-598)</name>
    <name type="common">Brown rot fungus</name>
    <dbReference type="NCBI Taxonomy" id="741705"/>
    <lineage>
        <taxon>Eukaryota</taxon>
        <taxon>Fungi</taxon>
        <taxon>Dikarya</taxon>
        <taxon>Basidiomycota</taxon>
        <taxon>Agaricomycotina</taxon>
        <taxon>Agaricomycetes</taxon>
        <taxon>Agaricomycetidae</taxon>
        <taxon>Boletales</taxon>
        <taxon>Coniophorineae</taxon>
        <taxon>Coniophoraceae</taxon>
        <taxon>Coniophora</taxon>
    </lineage>
</organism>
<sequence length="146" mass="16271">MDEDDEDNADNDVDFPSAPPFSKDHNKAPTLNYGHLITERCSRVSVAEALACSARFALSSRRSKVSASEVVTNTTGLQLDARAFRRIRLSSPDNVAATIIFVIYLFSCLASSSFDPSIRNHQHSRIYFSVVEPVHCFLLFMITDEP</sequence>
<gene>
    <name evidence="3" type="ORF">CONPUDRAFT_156787</name>
</gene>
<evidence type="ECO:0000313" key="3">
    <source>
        <dbReference type="EMBL" id="EIW77578.1"/>
    </source>
</evidence>
<dbReference type="GeneID" id="19203634"/>
<dbReference type="AlphaFoldDB" id="A0A5M3MEC7"/>
<evidence type="ECO:0000256" key="1">
    <source>
        <dbReference type="SAM" id="MobiDB-lite"/>
    </source>
</evidence>
<keyword evidence="2" id="KW-1133">Transmembrane helix</keyword>
<feature type="region of interest" description="Disordered" evidence="1">
    <location>
        <begin position="1"/>
        <end position="26"/>
    </location>
</feature>
<dbReference type="RefSeq" id="XP_007771980.1">
    <property type="nucleotide sequence ID" value="XM_007773790.1"/>
</dbReference>
<keyword evidence="2" id="KW-0812">Transmembrane</keyword>
<keyword evidence="2" id="KW-0472">Membrane</keyword>
<keyword evidence="4" id="KW-1185">Reference proteome</keyword>
<reference evidence="4" key="1">
    <citation type="journal article" date="2012" name="Science">
        <title>The Paleozoic origin of enzymatic lignin decomposition reconstructed from 31 fungal genomes.</title>
        <authorList>
            <person name="Floudas D."/>
            <person name="Binder M."/>
            <person name="Riley R."/>
            <person name="Barry K."/>
            <person name="Blanchette R.A."/>
            <person name="Henrissat B."/>
            <person name="Martinez A.T."/>
            <person name="Otillar R."/>
            <person name="Spatafora J.W."/>
            <person name="Yadav J.S."/>
            <person name="Aerts A."/>
            <person name="Benoit I."/>
            <person name="Boyd A."/>
            <person name="Carlson A."/>
            <person name="Copeland A."/>
            <person name="Coutinho P.M."/>
            <person name="de Vries R.P."/>
            <person name="Ferreira P."/>
            <person name="Findley K."/>
            <person name="Foster B."/>
            <person name="Gaskell J."/>
            <person name="Glotzer D."/>
            <person name="Gorecki P."/>
            <person name="Heitman J."/>
            <person name="Hesse C."/>
            <person name="Hori C."/>
            <person name="Igarashi K."/>
            <person name="Jurgens J.A."/>
            <person name="Kallen N."/>
            <person name="Kersten P."/>
            <person name="Kohler A."/>
            <person name="Kuees U."/>
            <person name="Kumar T.K.A."/>
            <person name="Kuo A."/>
            <person name="LaButti K."/>
            <person name="Larrondo L.F."/>
            <person name="Lindquist E."/>
            <person name="Ling A."/>
            <person name="Lombard V."/>
            <person name="Lucas S."/>
            <person name="Lundell T."/>
            <person name="Martin R."/>
            <person name="McLaughlin D.J."/>
            <person name="Morgenstern I."/>
            <person name="Morin E."/>
            <person name="Murat C."/>
            <person name="Nagy L.G."/>
            <person name="Nolan M."/>
            <person name="Ohm R.A."/>
            <person name="Patyshakuliyeva A."/>
            <person name="Rokas A."/>
            <person name="Ruiz-Duenas F.J."/>
            <person name="Sabat G."/>
            <person name="Salamov A."/>
            <person name="Samejima M."/>
            <person name="Schmutz J."/>
            <person name="Slot J.C."/>
            <person name="St John F."/>
            <person name="Stenlid J."/>
            <person name="Sun H."/>
            <person name="Sun S."/>
            <person name="Syed K."/>
            <person name="Tsang A."/>
            <person name="Wiebenga A."/>
            <person name="Young D."/>
            <person name="Pisabarro A."/>
            <person name="Eastwood D.C."/>
            <person name="Martin F."/>
            <person name="Cullen D."/>
            <person name="Grigoriev I.V."/>
            <person name="Hibbett D.S."/>
        </authorList>
    </citation>
    <scope>NUCLEOTIDE SEQUENCE [LARGE SCALE GENOMIC DNA]</scope>
    <source>
        <strain evidence="4">RWD-64-598 SS2</strain>
    </source>
</reference>
<name>A0A5M3MEC7_CONPW</name>